<evidence type="ECO:0000256" key="1">
    <source>
        <dbReference type="ARBA" id="ARBA00009986"/>
    </source>
</evidence>
<dbReference type="PROSITE" id="PS00687">
    <property type="entry name" value="ALDEHYDE_DEHYDR_GLU"/>
    <property type="match status" value="1"/>
</dbReference>
<feature type="domain" description="Aldehyde dehydrogenase" evidence="5">
    <location>
        <begin position="13"/>
        <end position="463"/>
    </location>
</feature>
<evidence type="ECO:0000313" key="6">
    <source>
        <dbReference type="EMBL" id="MCE5974972.1"/>
    </source>
</evidence>
<dbReference type="InterPro" id="IPR016160">
    <property type="entry name" value="Ald_DH_CS_CYS"/>
</dbReference>
<keyword evidence="7" id="KW-1185">Reference proteome</keyword>
<feature type="active site" evidence="3">
    <location>
        <position position="242"/>
    </location>
</feature>
<gene>
    <name evidence="6" type="ORF">LZA78_15930</name>
</gene>
<evidence type="ECO:0000256" key="3">
    <source>
        <dbReference type="PROSITE-ProRule" id="PRU10007"/>
    </source>
</evidence>
<dbReference type="Pfam" id="PF00171">
    <property type="entry name" value="Aldedh"/>
    <property type="match status" value="1"/>
</dbReference>
<name>A0ABS8Z1Z0_9RHOB</name>
<sequence>MTQVSPLIARAAAEFEVRNPFSGALVGKLPETPEPEILATVLRARRAAAAFRNSTPHERRVLLERLAALVENEREPLAQIICGEMGKTIAEARNEARRAVNTLRLSGEAVAFLDGEVLSCAVLEGGVNRQAVISYVPTGVVAAITPFNYPLNLLCHKLGPAIAAGNAVVVKPSPKAPFAAQRLVEMTEAAGFPRDLVQIVHGGAAAATALARAPIDLLSFTGGPNAGLALKRASGLVRCLMELGGNDPLFVMPDADLAAAAETAIGHRYEIAGQSCAAVKKLYVHHAIRAEFTETLLERVSRHRWGDPAADETQMGPVIDAPAAAEIMARLSEATQLGARILVGGQREGNLIAPTVVEDVPLDARLIAEETFGPVLAIRPFEQLETAMAEVNASDYGLQAGIFTNDHAAIRMLSRGLQVGGVMVNEGPDFRAEHVPFGGIKRSGLGREGVRIALREMSETRVVID</sequence>
<dbReference type="RefSeq" id="WP_233677907.1">
    <property type="nucleotide sequence ID" value="NZ_JAJUOS010000015.1"/>
</dbReference>
<keyword evidence="2 4" id="KW-0560">Oxidoreductase</keyword>
<comment type="similarity">
    <text evidence="1 4">Belongs to the aldehyde dehydrogenase family.</text>
</comment>
<dbReference type="InterPro" id="IPR016163">
    <property type="entry name" value="Ald_DH_C"/>
</dbReference>
<protein>
    <submittedName>
        <fullName evidence="6">Aldehyde dehydrogenase family protein</fullName>
    </submittedName>
</protein>
<dbReference type="Gene3D" id="3.40.309.10">
    <property type="entry name" value="Aldehyde Dehydrogenase, Chain A, domain 2"/>
    <property type="match status" value="1"/>
</dbReference>
<dbReference type="InterPro" id="IPR016162">
    <property type="entry name" value="Ald_DH_N"/>
</dbReference>
<dbReference type="InterPro" id="IPR029510">
    <property type="entry name" value="Ald_DH_CS_GLU"/>
</dbReference>
<evidence type="ECO:0000256" key="2">
    <source>
        <dbReference type="ARBA" id="ARBA00023002"/>
    </source>
</evidence>
<comment type="caution">
    <text evidence="6">The sequence shown here is derived from an EMBL/GenBank/DDBJ whole genome shotgun (WGS) entry which is preliminary data.</text>
</comment>
<dbReference type="PROSITE" id="PS00070">
    <property type="entry name" value="ALDEHYDE_DEHYDR_CYS"/>
    <property type="match status" value="1"/>
</dbReference>
<dbReference type="EMBL" id="JAJUOS010000015">
    <property type="protein sequence ID" value="MCE5974972.1"/>
    <property type="molecule type" value="Genomic_DNA"/>
</dbReference>
<evidence type="ECO:0000256" key="4">
    <source>
        <dbReference type="RuleBase" id="RU003345"/>
    </source>
</evidence>
<accession>A0ABS8Z1Z0</accession>
<dbReference type="Gene3D" id="3.40.605.10">
    <property type="entry name" value="Aldehyde Dehydrogenase, Chain A, domain 1"/>
    <property type="match status" value="1"/>
</dbReference>
<dbReference type="InterPro" id="IPR051020">
    <property type="entry name" value="ALDH-related_metabolic_enz"/>
</dbReference>
<evidence type="ECO:0000313" key="7">
    <source>
        <dbReference type="Proteomes" id="UP001521181"/>
    </source>
</evidence>
<dbReference type="PANTHER" id="PTHR42991:SF1">
    <property type="entry name" value="ALDEHYDE DEHYDROGENASE"/>
    <property type="match status" value="1"/>
</dbReference>
<dbReference type="Proteomes" id="UP001521181">
    <property type="component" value="Unassembled WGS sequence"/>
</dbReference>
<dbReference type="InterPro" id="IPR016161">
    <property type="entry name" value="Ald_DH/histidinol_DH"/>
</dbReference>
<organism evidence="6 7">
    <name type="scientific">Rhodobacter flavimaris</name>
    <dbReference type="NCBI Taxonomy" id="2907145"/>
    <lineage>
        <taxon>Bacteria</taxon>
        <taxon>Pseudomonadati</taxon>
        <taxon>Pseudomonadota</taxon>
        <taxon>Alphaproteobacteria</taxon>
        <taxon>Rhodobacterales</taxon>
        <taxon>Rhodobacter group</taxon>
        <taxon>Rhodobacter</taxon>
    </lineage>
</organism>
<dbReference type="SUPFAM" id="SSF53720">
    <property type="entry name" value="ALDH-like"/>
    <property type="match status" value="1"/>
</dbReference>
<evidence type="ECO:0000259" key="5">
    <source>
        <dbReference type="Pfam" id="PF00171"/>
    </source>
</evidence>
<dbReference type="PANTHER" id="PTHR42991">
    <property type="entry name" value="ALDEHYDE DEHYDROGENASE"/>
    <property type="match status" value="1"/>
</dbReference>
<proteinExistence type="inferred from homology"/>
<dbReference type="InterPro" id="IPR015590">
    <property type="entry name" value="Aldehyde_DH_dom"/>
</dbReference>
<reference evidence="6 7" key="1">
    <citation type="submission" date="2021-12" db="EMBL/GenBank/DDBJ databases">
        <title>Sinirhodobacter sp. WL0062 is a bacterium isolated from seawater.</title>
        <authorList>
            <person name="Wang L."/>
            <person name="He W."/>
            <person name="Zhang D.-F."/>
        </authorList>
    </citation>
    <scope>NUCLEOTIDE SEQUENCE [LARGE SCALE GENOMIC DNA]</scope>
    <source>
        <strain evidence="6 7">WL0062</strain>
    </source>
</reference>